<dbReference type="RefSeq" id="WP_340290411.1">
    <property type="nucleotide sequence ID" value="NZ_JBBJUP010000009.1"/>
</dbReference>
<sequence>MDDILLRRDLLGLGVTDDDIRRFLRSGRWTELRPGAYLEAGDPRRRYATTLHRALVGATLPLLGAGAVVSGVSAAVLHGLPVWGVDLSRVQVTRDRGSGGRGGRRLVLRVGPLPDDDVVVVDGVATTSPARTVVDVARTVPFEAAVVVADAALHRHLTTREQLDAAVYDACGRHGIGRARAVVAFADPRPDGPGESRSRVRMQELHVVRPVLQHPVTDRDGRAIGTVDFWWPGHGLIGEFDGLEKYGRSRRPGESPGDVVVREKRREDALRARPGVTGVVRWTWAEVADFAAVAARLPRR</sequence>
<dbReference type="Proteomes" id="UP001364211">
    <property type="component" value="Unassembled WGS sequence"/>
</dbReference>
<evidence type="ECO:0000313" key="3">
    <source>
        <dbReference type="Proteomes" id="UP001364211"/>
    </source>
</evidence>
<proteinExistence type="predicted"/>
<accession>A0ABU8T7I4</accession>
<protein>
    <recommendedName>
        <fullName evidence="4">AbiEi antitoxin C-terminal domain-containing protein</fullName>
    </recommendedName>
</protein>
<organism evidence="2 3">
    <name type="scientific">Pseudonocardia spirodelae</name>
    <dbReference type="NCBI Taxonomy" id="3133431"/>
    <lineage>
        <taxon>Bacteria</taxon>
        <taxon>Bacillati</taxon>
        <taxon>Actinomycetota</taxon>
        <taxon>Actinomycetes</taxon>
        <taxon>Pseudonocardiales</taxon>
        <taxon>Pseudonocardiaceae</taxon>
        <taxon>Pseudonocardia</taxon>
    </lineage>
</organism>
<gene>
    <name evidence="2" type="ORF">WJX68_13260</name>
</gene>
<feature type="transmembrane region" description="Helical" evidence="1">
    <location>
        <begin position="54"/>
        <end position="80"/>
    </location>
</feature>
<evidence type="ECO:0000256" key="1">
    <source>
        <dbReference type="SAM" id="Phobius"/>
    </source>
</evidence>
<evidence type="ECO:0008006" key="4">
    <source>
        <dbReference type="Google" id="ProtNLM"/>
    </source>
</evidence>
<reference evidence="2 3" key="1">
    <citation type="submission" date="2024-03" db="EMBL/GenBank/DDBJ databases">
        <title>Draft genome sequence of Pseudonocardia sp. DW16-2.</title>
        <authorList>
            <person name="Duangmal K."/>
        </authorList>
    </citation>
    <scope>NUCLEOTIDE SEQUENCE [LARGE SCALE GENOMIC DNA]</scope>
    <source>
        <strain evidence="2 3">DW16-2</strain>
    </source>
</reference>
<name>A0ABU8T7I4_9PSEU</name>
<dbReference type="EMBL" id="JBBJUP010000009">
    <property type="protein sequence ID" value="MEJ8279907.1"/>
    <property type="molecule type" value="Genomic_DNA"/>
</dbReference>
<evidence type="ECO:0000313" key="2">
    <source>
        <dbReference type="EMBL" id="MEJ8279907.1"/>
    </source>
</evidence>
<keyword evidence="1" id="KW-0472">Membrane</keyword>
<keyword evidence="1" id="KW-1133">Transmembrane helix</keyword>
<keyword evidence="3" id="KW-1185">Reference proteome</keyword>
<comment type="caution">
    <text evidence="2">The sequence shown here is derived from an EMBL/GenBank/DDBJ whole genome shotgun (WGS) entry which is preliminary data.</text>
</comment>
<keyword evidence="1" id="KW-0812">Transmembrane</keyword>